<reference evidence="3" key="1">
    <citation type="journal article" date="2021" name="PeerJ">
        <title>Extensive microbial diversity within the chicken gut microbiome revealed by metagenomics and culture.</title>
        <authorList>
            <person name="Gilroy R."/>
            <person name="Ravi A."/>
            <person name="Getino M."/>
            <person name="Pursley I."/>
            <person name="Horton D.L."/>
            <person name="Alikhan N.F."/>
            <person name="Baker D."/>
            <person name="Gharbi K."/>
            <person name="Hall N."/>
            <person name="Watson M."/>
            <person name="Adriaenssens E.M."/>
            <person name="Foster-Nyarko E."/>
            <person name="Jarju S."/>
            <person name="Secka A."/>
            <person name="Antonio M."/>
            <person name="Oren A."/>
            <person name="Chaudhuri R.R."/>
            <person name="La Ragione R."/>
            <person name="Hildebrand F."/>
            <person name="Pallen M.J."/>
        </authorList>
    </citation>
    <scope>NUCLEOTIDE SEQUENCE</scope>
    <source>
        <strain evidence="3">1719</strain>
    </source>
</reference>
<organism evidence="3 4">
    <name type="scientific">Candidatus Sphingobacterium stercoripullorum</name>
    <dbReference type="NCBI Taxonomy" id="2838759"/>
    <lineage>
        <taxon>Bacteria</taxon>
        <taxon>Pseudomonadati</taxon>
        <taxon>Bacteroidota</taxon>
        <taxon>Sphingobacteriia</taxon>
        <taxon>Sphingobacteriales</taxon>
        <taxon>Sphingobacteriaceae</taxon>
        <taxon>Sphingobacterium</taxon>
    </lineage>
</organism>
<dbReference type="InterPro" id="IPR011250">
    <property type="entry name" value="OMP/PagP_B-barrel"/>
</dbReference>
<evidence type="ECO:0000313" key="3">
    <source>
        <dbReference type="EMBL" id="HIX53585.1"/>
    </source>
</evidence>
<protein>
    <submittedName>
        <fullName evidence="3">Outer membrane beta-barrel protein</fullName>
    </submittedName>
</protein>
<gene>
    <name evidence="3" type="ORF">H9853_01055</name>
</gene>
<accession>A0A9D1W6K9</accession>
<keyword evidence="1" id="KW-0732">Signal</keyword>
<dbReference type="EMBL" id="DXEZ01000026">
    <property type="protein sequence ID" value="HIX53585.1"/>
    <property type="molecule type" value="Genomic_DNA"/>
</dbReference>
<evidence type="ECO:0000259" key="2">
    <source>
        <dbReference type="Pfam" id="PF13505"/>
    </source>
</evidence>
<feature type="domain" description="Outer membrane protein beta-barrel" evidence="2">
    <location>
        <begin position="39"/>
        <end position="207"/>
    </location>
</feature>
<dbReference type="InterPro" id="IPR027385">
    <property type="entry name" value="Beta-barrel_OMP"/>
</dbReference>
<proteinExistence type="predicted"/>
<dbReference type="SUPFAM" id="SSF56925">
    <property type="entry name" value="OMPA-like"/>
    <property type="match status" value="1"/>
</dbReference>
<dbReference type="AlphaFoldDB" id="A0A9D1W6K9"/>
<name>A0A9D1W6K9_9SPHI</name>
<dbReference type="Pfam" id="PF13505">
    <property type="entry name" value="OMP_b-brl"/>
    <property type="match status" value="1"/>
</dbReference>
<reference evidence="3" key="2">
    <citation type="submission" date="2021-04" db="EMBL/GenBank/DDBJ databases">
        <authorList>
            <person name="Gilroy R."/>
        </authorList>
    </citation>
    <scope>NUCLEOTIDE SEQUENCE</scope>
    <source>
        <strain evidence="3">1719</strain>
    </source>
</reference>
<dbReference type="Proteomes" id="UP000824156">
    <property type="component" value="Unassembled WGS sequence"/>
</dbReference>
<evidence type="ECO:0000313" key="4">
    <source>
        <dbReference type="Proteomes" id="UP000824156"/>
    </source>
</evidence>
<comment type="caution">
    <text evidence="3">The sequence shown here is derived from an EMBL/GenBank/DDBJ whole genome shotgun (WGS) entry which is preliminary data.</text>
</comment>
<evidence type="ECO:0000256" key="1">
    <source>
        <dbReference type="ARBA" id="ARBA00022729"/>
    </source>
</evidence>
<sequence length="217" mass="24381">MPNKQKSTVLYYLKEKNKTLFRKIKIEAMKKTITLFGITCLMLMLCSKSFSQEKHNVFVGYGVATHNSFVSFLSYIITLGSLDDLGHDFNGAIFAGYRYNVTPKIEVGGVFTYEHANGTFRDSDSEQRLKRSDYSLMADARFNYLSKEKFRLYSGASAGVGIININSKSEAVKNSEETEFAFHVDLIGLSYGRKIAPFLSFGYGYKGVINLGIQAKL</sequence>
<dbReference type="Gene3D" id="2.40.160.20">
    <property type="match status" value="1"/>
</dbReference>